<dbReference type="SMART" id="SM00507">
    <property type="entry name" value="HNHc"/>
    <property type="match status" value="1"/>
</dbReference>
<evidence type="ECO:0000313" key="6">
    <source>
        <dbReference type="EMBL" id="AYW50803.1"/>
    </source>
</evidence>
<dbReference type="InterPro" id="IPR002711">
    <property type="entry name" value="HNH"/>
</dbReference>
<sequence>MVSMAKTTKKANPFYLTKEWRQKRQEILERDHYECQECKRQGKVTTRHDQVLEVDHILELQDRPDLAMEDDNLQTLCKRHHNIKHGRYFKFRNKPKKPISPLVNEEWFGN</sequence>
<keyword evidence="1" id="KW-0540">Nuclease</keyword>
<evidence type="ECO:0000256" key="3">
    <source>
        <dbReference type="ARBA" id="ARBA00038412"/>
    </source>
</evidence>
<dbReference type="GO" id="GO:0008270">
    <property type="term" value="F:zinc ion binding"/>
    <property type="evidence" value="ECO:0007669"/>
    <property type="project" value="InterPro"/>
</dbReference>
<evidence type="ECO:0000256" key="2">
    <source>
        <dbReference type="ARBA" id="ARBA00022801"/>
    </source>
</evidence>
<dbReference type="EMBL" id="CP027768">
    <property type="protein sequence ID" value="AYW50803.1"/>
    <property type="molecule type" value="Genomic_DNA"/>
</dbReference>
<keyword evidence="6" id="KW-0255">Endonuclease</keyword>
<accession>A0A3G5FKC2</accession>
<keyword evidence="2" id="KW-0378">Hydrolase</keyword>
<dbReference type="Gene3D" id="1.10.30.50">
    <property type="match status" value="1"/>
</dbReference>
<dbReference type="PANTHER" id="PTHR41286:SF1">
    <property type="entry name" value="HNH NUCLEASE YAJD-RELATED"/>
    <property type="match status" value="1"/>
</dbReference>
<dbReference type="GO" id="GO:0005829">
    <property type="term" value="C:cytosol"/>
    <property type="evidence" value="ECO:0007669"/>
    <property type="project" value="TreeGrafter"/>
</dbReference>
<evidence type="ECO:0000256" key="1">
    <source>
        <dbReference type="ARBA" id="ARBA00022722"/>
    </source>
</evidence>
<name>A0A3G5FKC2_TETHA</name>
<dbReference type="AlphaFoldDB" id="A0A3G5FKC2"/>
<dbReference type="RefSeq" id="WP_103893046.1">
    <property type="nucleotide sequence ID" value="NZ_CP027768.1"/>
</dbReference>
<proteinExistence type="inferred from homology"/>
<dbReference type="GO" id="GO:0016787">
    <property type="term" value="F:hydrolase activity"/>
    <property type="evidence" value="ECO:0007669"/>
    <property type="project" value="UniProtKB-KW"/>
</dbReference>
<dbReference type="Proteomes" id="UP000280475">
    <property type="component" value="Chromosome"/>
</dbReference>
<protein>
    <recommendedName>
        <fullName evidence="4">Putative HNH nuclease YajD</fullName>
    </recommendedName>
</protein>
<dbReference type="GO" id="GO:0003676">
    <property type="term" value="F:nucleic acid binding"/>
    <property type="evidence" value="ECO:0007669"/>
    <property type="project" value="InterPro"/>
</dbReference>
<dbReference type="PANTHER" id="PTHR41286">
    <property type="entry name" value="HNH NUCLEASE YAJD-RELATED"/>
    <property type="match status" value="1"/>
</dbReference>
<reference evidence="6 7" key="1">
    <citation type="journal article" date="2012" name="Int. J. Syst. Evol. Microbiol.">
        <title>Characterization of Tetragenococcus strains from sugar thick juice reveals a novel species, Tetragenococcus osmophilus sp. nov., and divides Tetragenococcus halophilus into two subspecies, T. halophilus subsp. halophilus subsp. nov. and T. halophilus subsp. flandriensis subsp. nov.</title>
        <authorList>
            <person name="Juste A."/>
            <person name="Van Trappen S."/>
            <person name="Verreth C."/>
            <person name="Cleenwerck I."/>
            <person name="De Vos P."/>
            <person name="Lievens B."/>
            <person name="Willems K.A."/>
        </authorList>
    </citation>
    <scope>NUCLEOTIDE SEQUENCE [LARGE SCALE GENOMIC DNA]</scope>
    <source>
        <strain evidence="6 7">LMG 26042</strain>
    </source>
</reference>
<feature type="domain" description="HNH nuclease" evidence="5">
    <location>
        <begin position="22"/>
        <end position="82"/>
    </location>
</feature>
<evidence type="ECO:0000313" key="7">
    <source>
        <dbReference type="Proteomes" id="UP000280475"/>
    </source>
</evidence>
<evidence type="ECO:0000259" key="5">
    <source>
        <dbReference type="SMART" id="SM00507"/>
    </source>
</evidence>
<dbReference type="InterPro" id="IPR003615">
    <property type="entry name" value="HNH_nuc"/>
</dbReference>
<dbReference type="GO" id="GO:0004519">
    <property type="term" value="F:endonuclease activity"/>
    <property type="evidence" value="ECO:0007669"/>
    <property type="project" value="UniProtKB-KW"/>
</dbReference>
<organism evidence="6 7">
    <name type="scientific">Tetragenococcus halophilus</name>
    <name type="common">Pediococcus halophilus</name>
    <dbReference type="NCBI Taxonomy" id="51669"/>
    <lineage>
        <taxon>Bacteria</taxon>
        <taxon>Bacillati</taxon>
        <taxon>Bacillota</taxon>
        <taxon>Bacilli</taxon>
        <taxon>Lactobacillales</taxon>
        <taxon>Enterococcaceae</taxon>
        <taxon>Tetragenococcus</taxon>
    </lineage>
</organism>
<gene>
    <name evidence="6" type="ORF">C7H83_10150</name>
</gene>
<dbReference type="CDD" id="cd00085">
    <property type="entry name" value="HNHc"/>
    <property type="match status" value="1"/>
</dbReference>
<comment type="similarity">
    <text evidence="3">Belongs to the HNH nuclease family.</text>
</comment>
<evidence type="ECO:0000256" key="4">
    <source>
        <dbReference type="ARBA" id="ARBA00040194"/>
    </source>
</evidence>
<dbReference type="Pfam" id="PF01844">
    <property type="entry name" value="HNH"/>
    <property type="match status" value="1"/>
</dbReference>